<dbReference type="OrthoDB" id="9805770at2"/>
<evidence type="ECO:0000256" key="5">
    <source>
        <dbReference type="ARBA" id="ARBA00022823"/>
    </source>
</evidence>
<dbReference type="SUPFAM" id="SSF51230">
    <property type="entry name" value="Single hybrid motif"/>
    <property type="match status" value="1"/>
</dbReference>
<sequence>MPFDFKLPDLGEGITEAELRRWLVKEGESVREHQPVAEVETDKAVVEVPSPRPGTVGRLARREGETVRVGETLLTIIEEGAAPAAERPKSVGIVGELPEAEEEHEILASPLVRKLARERGIDLREVRGNGPRGSITPEDLERVPALARTATETFGPTERIPLRGVRRAIARNVIASQRNTASVTGMEEADITELWELREREQQAVEGRGAHLTFLPFFIKAAQHALREHPWLNAAIDDGAGEIVLKKHYHFGIAVETPDGLMVPVIRDVEKKSVIELAAEVQELGKKARERTIALDEMRGSTFTLTNYGHFGGVFATPIINWPDVAILGFGRIADRPWVHRGQIAIRKILPLSLTFDHRVTDGADAAAFLMKVVRYLEDPALLFIESI</sequence>
<dbReference type="AlphaFoldDB" id="A0A0B5BI05"/>
<dbReference type="Gene3D" id="2.40.50.100">
    <property type="match status" value="1"/>
</dbReference>
<evidence type="ECO:0000259" key="8">
    <source>
        <dbReference type="PROSITE" id="PS50968"/>
    </source>
</evidence>
<dbReference type="PANTHER" id="PTHR43178">
    <property type="entry name" value="DIHYDROLIPOAMIDE ACETYLTRANSFERASE COMPONENT OF PYRUVATE DEHYDROGENASE COMPLEX"/>
    <property type="match status" value="1"/>
</dbReference>
<evidence type="ECO:0000256" key="1">
    <source>
        <dbReference type="ARBA" id="ARBA00001938"/>
    </source>
</evidence>
<evidence type="ECO:0000259" key="9">
    <source>
        <dbReference type="PROSITE" id="PS51826"/>
    </source>
</evidence>
<comment type="subunit">
    <text evidence="3">Forms a 24-polypeptide structural core with octahedral symmetry.</text>
</comment>
<dbReference type="InterPro" id="IPR004167">
    <property type="entry name" value="PSBD"/>
</dbReference>
<keyword evidence="6 7" id="KW-0012">Acyltransferase</keyword>
<dbReference type="KEGG" id="gpi:GPICK_12880"/>
<dbReference type="InterPro" id="IPR000089">
    <property type="entry name" value="Biotin_lipoyl"/>
</dbReference>
<dbReference type="EC" id="2.3.1.-" evidence="7"/>
<evidence type="ECO:0000256" key="7">
    <source>
        <dbReference type="RuleBase" id="RU003423"/>
    </source>
</evidence>
<dbReference type="GO" id="GO:0016407">
    <property type="term" value="F:acetyltransferase activity"/>
    <property type="evidence" value="ECO:0007669"/>
    <property type="project" value="TreeGrafter"/>
</dbReference>
<evidence type="ECO:0000313" key="11">
    <source>
        <dbReference type="Proteomes" id="UP000057609"/>
    </source>
</evidence>
<dbReference type="CDD" id="cd06849">
    <property type="entry name" value="lipoyl_domain"/>
    <property type="match status" value="1"/>
</dbReference>
<dbReference type="InterPro" id="IPR001078">
    <property type="entry name" value="2-oxoacid_DH_actylTfrase"/>
</dbReference>
<dbReference type="Gene3D" id="4.10.320.10">
    <property type="entry name" value="E3-binding domain"/>
    <property type="match status" value="1"/>
</dbReference>
<proteinExistence type="inferred from homology"/>
<keyword evidence="11" id="KW-1185">Reference proteome</keyword>
<dbReference type="Pfam" id="PF00364">
    <property type="entry name" value="Biotin_lipoyl"/>
    <property type="match status" value="1"/>
</dbReference>
<dbReference type="PROSITE" id="PS51826">
    <property type="entry name" value="PSBD"/>
    <property type="match status" value="1"/>
</dbReference>
<dbReference type="InterPro" id="IPR003016">
    <property type="entry name" value="2-oxoA_DH_lipoyl-BS"/>
</dbReference>
<dbReference type="Proteomes" id="UP000057609">
    <property type="component" value="Chromosome"/>
</dbReference>
<feature type="domain" description="Lipoyl-binding" evidence="8">
    <location>
        <begin position="2"/>
        <end position="78"/>
    </location>
</feature>
<dbReference type="HOGENOM" id="CLU_016733_10_0_7"/>
<evidence type="ECO:0000256" key="3">
    <source>
        <dbReference type="ARBA" id="ARBA00011484"/>
    </source>
</evidence>
<evidence type="ECO:0000256" key="2">
    <source>
        <dbReference type="ARBA" id="ARBA00007317"/>
    </source>
</evidence>
<evidence type="ECO:0000313" key="10">
    <source>
        <dbReference type="EMBL" id="AJE04130.1"/>
    </source>
</evidence>
<accession>A0A0B5BI05</accession>
<dbReference type="PROSITE" id="PS50968">
    <property type="entry name" value="BIOTINYL_LIPOYL"/>
    <property type="match status" value="1"/>
</dbReference>
<name>A0A0B5BI05_9BACT</name>
<keyword evidence="5 7" id="KW-0450">Lipoyl</keyword>
<dbReference type="Gene3D" id="3.30.559.10">
    <property type="entry name" value="Chloramphenicol acetyltransferase-like domain"/>
    <property type="match status" value="1"/>
</dbReference>
<dbReference type="EMBL" id="CP009788">
    <property type="protein sequence ID" value="AJE04130.1"/>
    <property type="molecule type" value="Genomic_DNA"/>
</dbReference>
<dbReference type="Pfam" id="PF02817">
    <property type="entry name" value="E3_binding"/>
    <property type="match status" value="1"/>
</dbReference>
<dbReference type="PANTHER" id="PTHR43178:SF5">
    <property type="entry name" value="LIPOAMIDE ACYLTRANSFERASE COMPONENT OF BRANCHED-CHAIN ALPHA-KETO ACID DEHYDROGENASE COMPLEX, MITOCHONDRIAL"/>
    <property type="match status" value="1"/>
</dbReference>
<reference evidence="10 11" key="1">
    <citation type="journal article" date="2015" name="Genome Announc.">
        <title>Complete Genome of Geobacter pickeringii G13T, a Metal-Reducing Isolate from Sedimentary Kaolin Deposits.</title>
        <authorList>
            <person name="Badalamenti J.P."/>
            <person name="Bond D.R."/>
        </authorList>
    </citation>
    <scope>NUCLEOTIDE SEQUENCE [LARGE SCALE GENOMIC DNA]</scope>
    <source>
        <strain evidence="10 11">G13</strain>
    </source>
</reference>
<dbReference type="SUPFAM" id="SSF52777">
    <property type="entry name" value="CoA-dependent acyltransferases"/>
    <property type="match status" value="1"/>
</dbReference>
<feature type="domain" description="Peripheral subunit-binding (PSBD)" evidence="9">
    <location>
        <begin position="107"/>
        <end position="144"/>
    </location>
</feature>
<dbReference type="STRING" id="345632.GPICK_12880"/>
<protein>
    <recommendedName>
        <fullName evidence="7">Dihydrolipoamide acetyltransferase component of pyruvate dehydrogenase complex</fullName>
        <ecNumber evidence="7">2.3.1.-</ecNumber>
    </recommendedName>
</protein>
<gene>
    <name evidence="10" type="ORF">GPICK_12880</name>
</gene>
<dbReference type="RefSeq" id="WP_039743858.1">
    <property type="nucleotide sequence ID" value="NZ_CP009788.1"/>
</dbReference>
<dbReference type="SUPFAM" id="SSF47005">
    <property type="entry name" value="Peripheral subunit-binding domain of 2-oxo acid dehydrogenase complex"/>
    <property type="match status" value="1"/>
</dbReference>
<dbReference type="GO" id="GO:0005737">
    <property type="term" value="C:cytoplasm"/>
    <property type="evidence" value="ECO:0007669"/>
    <property type="project" value="TreeGrafter"/>
</dbReference>
<dbReference type="Pfam" id="PF00198">
    <property type="entry name" value="2-oxoacid_dh"/>
    <property type="match status" value="1"/>
</dbReference>
<dbReference type="InterPro" id="IPR023213">
    <property type="entry name" value="CAT-like_dom_sf"/>
</dbReference>
<dbReference type="InterPro" id="IPR011053">
    <property type="entry name" value="Single_hybrid_motif"/>
</dbReference>
<dbReference type="InterPro" id="IPR050743">
    <property type="entry name" value="2-oxoacid_DH_E2_comp"/>
</dbReference>
<keyword evidence="4 7" id="KW-0808">Transferase</keyword>
<evidence type="ECO:0000256" key="4">
    <source>
        <dbReference type="ARBA" id="ARBA00022679"/>
    </source>
</evidence>
<comment type="cofactor">
    <cofactor evidence="1 7">
        <name>(R)-lipoate</name>
        <dbReference type="ChEBI" id="CHEBI:83088"/>
    </cofactor>
</comment>
<dbReference type="FunFam" id="3.30.559.10:FF:000007">
    <property type="entry name" value="Dihydrolipoamide acetyltransferase component of pyruvate dehydrogenase complex"/>
    <property type="match status" value="1"/>
</dbReference>
<comment type="similarity">
    <text evidence="2 7">Belongs to the 2-oxoacid dehydrogenase family.</text>
</comment>
<dbReference type="InterPro" id="IPR036625">
    <property type="entry name" value="E3-bd_dom_sf"/>
</dbReference>
<dbReference type="GO" id="GO:0031405">
    <property type="term" value="F:lipoic acid binding"/>
    <property type="evidence" value="ECO:0007669"/>
    <property type="project" value="TreeGrafter"/>
</dbReference>
<dbReference type="PROSITE" id="PS00189">
    <property type="entry name" value="LIPOYL"/>
    <property type="match status" value="1"/>
</dbReference>
<evidence type="ECO:0000256" key="6">
    <source>
        <dbReference type="ARBA" id="ARBA00023315"/>
    </source>
</evidence>
<organism evidence="10 11">
    <name type="scientific">Geobacter pickeringii</name>
    <dbReference type="NCBI Taxonomy" id="345632"/>
    <lineage>
        <taxon>Bacteria</taxon>
        <taxon>Pseudomonadati</taxon>
        <taxon>Thermodesulfobacteriota</taxon>
        <taxon>Desulfuromonadia</taxon>
        <taxon>Geobacterales</taxon>
        <taxon>Geobacteraceae</taxon>
        <taxon>Geobacter</taxon>
    </lineage>
</organism>